<dbReference type="Pfam" id="PF08058">
    <property type="entry name" value="NPCC"/>
    <property type="match status" value="1"/>
</dbReference>
<name>A0A4S2MK11_9PEZI</name>
<dbReference type="PANTHER" id="PTHR28003:SF1">
    <property type="entry name" value="NUCLEOPORIN POM34"/>
    <property type="match status" value="1"/>
</dbReference>
<feature type="transmembrane region" description="Helical" evidence="2">
    <location>
        <begin position="80"/>
        <end position="101"/>
    </location>
</feature>
<feature type="region of interest" description="Disordered" evidence="1">
    <location>
        <begin position="1"/>
        <end position="24"/>
    </location>
</feature>
<keyword evidence="2" id="KW-1133">Transmembrane helix</keyword>
<reference evidence="3 4" key="1">
    <citation type="submission" date="2019-04" db="EMBL/GenBank/DDBJ databases">
        <title>Comparative genomics and transcriptomics to analyze fruiting body development in filamentous ascomycetes.</title>
        <authorList>
            <consortium name="DOE Joint Genome Institute"/>
            <person name="Lutkenhaus R."/>
            <person name="Traeger S."/>
            <person name="Breuer J."/>
            <person name="Kuo A."/>
            <person name="Lipzen A."/>
            <person name="Pangilinan J."/>
            <person name="Dilworth D."/>
            <person name="Sandor L."/>
            <person name="Poggeler S."/>
            <person name="Barry K."/>
            <person name="Grigoriev I.V."/>
            <person name="Nowrousian M."/>
        </authorList>
    </citation>
    <scope>NUCLEOTIDE SEQUENCE [LARGE SCALE GENOMIC DNA]</scope>
    <source>
        <strain evidence="3 4">CBS 389.68</strain>
    </source>
</reference>
<feature type="compositionally biased region" description="Low complexity" evidence="1">
    <location>
        <begin position="174"/>
        <end position="217"/>
    </location>
</feature>
<dbReference type="GO" id="GO:0006606">
    <property type="term" value="P:protein import into nucleus"/>
    <property type="evidence" value="ECO:0007669"/>
    <property type="project" value="TreeGrafter"/>
</dbReference>
<evidence type="ECO:0000256" key="2">
    <source>
        <dbReference type="SAM" id="Phobius"/>
    </source>
</evidence>
<dbReference type="InParanoid" id="A0A4S2MK11"/>
<feature type="compositionally biased region" description="Polar residues" evidence="1">
    <location>
        <begin position="151"/>
        <end position="173"/>
    </location>
</feature>
<keyword evidence="4" id="KW-1185">Reference proteome</keyword>
<dbReference type="GO" id="GO:0070762">
    <property type="term" value="C:nuclear pore transmembrane ring"/>
    <property type="evidence" value="ECO:0007669"/>
    <property type="project" value="TreeGrafter"/>
</dbReference>
<dbReference type="EMBL" id="ML220158">
    <property type="protein sequence ID" value="TGZ77155.1"/>
    <property type="molecule type" value="Genomic_DNA"/>
</dbReference>
<dbReference type="OrthoDB" id="429932at2759"/>
<dbReference type="Proteomes" id="UP000298138">
    <property type="component" value="Unassembled WGS sequence"/>
</dbReference>
<feature type="transmembrane region" description="Helical" evidence="2">
    <location>
        <begin position="39"/>
        <end position="60"/>
    </location>
</feature>
<gene>
    <name evidence="3" type="ORF">EX30DRAFT_344347</name>
</gene>
<dbReference type="PANTHER" id="PTHR28003">
    <property type="entry name" value="NUCLEOPORIN POM34"/>
    <property type="match status" value="1"/>
</dbReference>
<dbReference type="AlphaFoldDB" id="A0A4S2MK11"/>
<sequence>MSAPSTPVKRNLSAPSTPTGSWRHPAVQQIARRRAARSFTSASVFRLVVNSALLFSSFLVVDTVSTRIHFPTPHTTPASLFLQLLTLALWSARLLFLYNIFHSLRPLFSQPDDFSDLALTPDQRKLLGLNPDTPLSPNVKVTDFITPPRYQKSTPPSRSNSPRVSITSPGASTSSFTHSTISNPSSSSPTNNNNTNNQAFTSSLLTSPRSSLLSPSSNPWETPRLRPSTSSFTAASGSGNLFRPLGRIPNLAPVTPGSSIAAKLTDGGEGLFVGANLNRWAYEKSVLQRRSDGIRSPSKGYGLFSPR</sequence>
<protein>
    <recommendedName>
        <fullName evidence="5">Nuclear pore complex component</fullName>
    </recommendedName>
</protein>
<feature type="region of interest" description="Disordered" evidence="1">
    <location>
        <begin position="127"/>
        <end position="237"/>
    </location>
</feature>
<dbReference type="InterPro" id="IPR012578">
    <property type="entry name" value="Nucl_pore_cmplx"/>
</dbReference>
<evidence type="ECO:0000313" key="4">
    <source>
        <dbReference type="Proteomes" id="UP000298138"/>
    </source>
</evidence>
<feature type="compositionally biased region" description="Low complexity" evidence="1">
    <location>
        <begin position="228"/>
        <end position="237"/>
    </location>
</feature>
<dbReference type="GO" id="GO:0005640">
    <property type="term" value="C:nuclear outer membrane"/>
    <property type="evidence" value="ECO:0007669"/>
    <property type="project" value="TreeGrafter"/>
</dbReference>
<organism evidence="3 4">
    <name type="scientific">Ascodesmis nigricans</name>
    <dbReference type="NCBI Taxonomy" id="341454"/>
    <lineage>
        <taxon>Eukaryota</taxon>
        <taxon>Fungi</taxon>
        <taxon>Dikarya</taxon>
        <taxon>Ascomycota</taxon>
        <taxon>Pezizomycotina</taxon>
        <taxon>Pezizomycetes</taxon>
        <taxon>Pezizales</taxon>
        <taxon>Ascodesmidaceae</taxon>
        <taxon>Ascodesmis</taxon>
    </lineage>
</organism>
<evidence type="ECO:0000256" key="1">
    <source>
        <dbReference type="SAM" id="MobiDB-lite"/>
    </source>
</evidence>
<dbReference type="GO" id="GO:0030474">
    <property type="term" value="P:spindle pole body duplication"/>
    <property type="evidence" value="ECO:0007669"/>
    <property type="project" value="TreeGrafter"/>
</dbReference>
<dbReference type="STRING" id="341454.A0A4S2MK11"/>
<evidence type="ECO:0000313" key="3">
    <source>
        <dbReference type="EMBL" id="TGZ77155.1"/>
    </source>
</evidence>
<keyword evidence="2" id="KW-0472">Membrane</keyword>
<proteinExistence type="predicted"/>
<evidence type="ECO:0008006" key="5">
    <source>
        <dbReference type="Google" id="ProtNLM"/>
    </source>
</evidence>
<keyword evidence="2" id="KW-0812">Transmembrane</keyword>
<accession>A0A4S2MK11</accession>